<proteinExistence type="predicted"/>
<dbReference type="SUPFAM" id="SSF56112">
    <property type="entry name" value="Protein kinase-like (PK-like)"/>
    <property type="match status" value="1"/>
</dbReference>
<protein>
    <recommendedName>
        <fullName evidence="3">Protein kinase domain-containing protein</fullName>
    </recommendedName>
</protein>
<dbReference type="HOGENOM" id="CLU_042818_0_0_1"/>
<evidence type="ECO:0000313" key="1">
    <source>
        <dbReference type="EMBL" id="KDR82382.1"/>
    </source>
</evidence>
<keyword evidence="2" id="KW-1185">Reference proteome</keyword>
<evidence type="ECO:0008006" key="3">
    <source>
        <dbReference type="Google" id="ProtNLM"/>
    </source>
</evidence>
<dbReference type="InterPro" id="IPR011009">
    <property type="entry name" value="Kinase-like_dom_sf"/>
</dbReference>
<accession>A0A067TJ68</accession>
<dbReference type="Gene3D" id="1.10.510.10">
    <property type="entry name" value="Transferase(Phosphotransferase) domain 1"/>
    <property type="match status" value="1"/>
</dbReference>
<name>A0A067TJ68_GALM3</name>
<dbReference type="EMBL" id="KL142369">
    <property type="protein sequence ID" value="KDR82382.1"/>
    <property type="molecule type" value="Genomic_DNA"/>
</dbReference>
<organism evidence="1 2">
    <name type="scientific">Galerina marginata (strain CBS 339.88)</name>
    <dbReference type="NCBI Taxonomy" id="685588"/>
    <lineage>
        <taxon>Eukaryota</taxon>
        <taxon>Fungi</taxon>
        <taxon>Dikarya</taxon>
        <taxon>Basidiomycota</taxon>
        <taxon>Agaricomycotina</taxon>
        <taxon>Agaricomycetes</taxon>
        <taxon>Agaricomycetidae</taxon>
        <taxon>Agaricales</taxon>
        <taxon>Agaricineae</taxon>
        <taxon>Strophariaceae</taxon>
        <taxon>Galerina</taxon>
    </lineage>
</organism>
<evidence type="ECO:0000313" key="2">
    <source>
        <dbReference type="Proteomes" id="UP000027222"/>
    </source>
</evidence>
<dbReference type="Proteomes" id="UP000027222">
    <property type="component" value="Unassembled WGS sequence"/>
</dbReference>
<dbReference type="OrthoDB" id="2722301at2759"/>
<dbReference type="AlphaFoldDB" id="A0A067TJ68"/>
<reference evidence="2" key="1">
    <citation type="journal article" date="2014" name="Proc. Natl. Acad. Sci. U.S.A.">
        <title>Extensive sampling of basidiomycete genomes demonstrates inadequacy of the white-rot/brown-rot paradigm for wood decay fungi.</title>
        <authorList>
            <person name="Riley R."/>
            <person name="Salamov A.A."/>
            <person name="Brown D.W."/>
            <person name="Nagy L.G."/>
            <person name="Floudas D."/>
            <person name="Held B.W."/>
            <person name="Levasseur A."/>
            <person name="Lombard V."/>
            <person name="Morin E."/>
            <person name="Otillar R."/>
            <person name="Lindquist E.A."/>
            <person name="Sun H."/>
            <person name="LaButti K.M."/>
            <person name="Schmutz J."/>
            <person name="Jabbour D."/>
            <person name="Luo H."/>
            <person name="Baker S.E."/>
            <person name="Pisabarro A.G."/>
            <person name="Walton J.D."/>
            <person name="Blanchette R.A."/>
            <person name="Henrissat B."/>
            <person name="Martin F."/>
            <person name="Cullen D."/>
            <person name="Hibbett D.S."/>
            <person name="Grigoriev I.V."/>
        </authorList>
    </citation>
    <scope>NUCLEOTIDE SEQUENCE [LARGE SCALE GENOMIC DNA]</scope>
    <source>
        <strain evidence="2">CBS 339.88</strain>
    </source>
</reference>
<sequence>RISFWDSPDTVQFFQEHGYTLYKRIGKDDYLSPSTEPALPFQDFAEGVYPYSYYDAQCLDSDPTPLRASEPRAMVAFGQDSLNRHVAIKPVRDGTDEYRIMRFLSQQRLETLKDNCVVPVLNLLPVEGFWFAVMPRWGNSPQNPHPKIVQDVLGFIHGMLKVRGIAFLHEHNISHGDIHEGNFLINHFCDVTFQRSSRTRQDLRSRKSLSYCVFDFDFAVMLSPDEDRGNFRLPCERSYGTFARIKDTYQGELDYNPFVFDVGNVGVTFCRLYQHLTKEIPLLAPLLDKMTARDLDRRFTASEALRFFEDMTSQLSQSELEVQTPQRERGEQLSYDLYDRWSRVPADFARKWEIYKEPPLPWTTKVLCWLCERRWGHYIVAIIRRFLSGMISFPRQVHTHFVGFRIHG</sequence>
<feature type="non-terminal residue" evidence="1">
    <location>
        <position position="1"/>
    </location>
</feature>
<gene>
    <name evidence="1" type="ORF">GALMADRAFT_57318</name>
</gene>